<dbReference type="Proteomes" id="UP000554482">
    <property type="component" value="Unassembled WGS sequence"/>
</dbReference>
<evidence type="ECO:0000256" key="4">
    <source>
        <dbReference type="ARBA" id="ARBA00022723"/>
    </source>
</evidence>
<comment type="caution">
    <text evidence="19">The sequence shown here is derived from an EMBL/GenBank/DDBJ whole genome shotgun (WGS) entry which is preliminary data.</text>
</comment>
<evidence type="ECO:0000256" key="15">
    <source>
        <dbReference type="ARBA" id="ARBA00063178"/>
    </source>
</evidence>
<dbReference type="InterPro" id="IPR006439">
    <property type="entry name" value="HAD-SF_hydro_IA"/>
</dbReference>
<keyword evidence="12 16" id="KW-0539">Nucleus</keyword>
<dbReference type="Pfam" id="PF00752">
    <property type="entry name" value="XPG_N"/>
    <property type="match status" value="1"/>
</dbReference>
<dbReference type="SFLD" id="SFLDG01129">
    <property type="entry name" value="C1.5:_HAD__Beta-PGM__Phosphata"/>
    <property type="match status" value="1"/>
</dbReference>
<dbReference type="InterPro" id="IPR023214">
    <property type="entry name" value="HAD_sf"/>
</dbReference>
<dbReference type="Gene3D" id="3.40.50.1000">
    <property type="entry name" value="HAD superfamily/HAD-like"/>
    <property type="match status" value="1"/>
</dbReference>
<dbReference type="CDD" id="cd09907">
    <property type="entry name" value="H3TH_FEN1-Euk"/>
    <property type="match status" value="1"/>
</dbReference>
<dbReference type="InterPro" id="IPR008918">
    <property type="entry name" value="HhH2"/>
</dbReference>
<dbReference type="PANTHER" id="PTHR12725">
    <property type="entry name" value="HALOACID DEHALOGENASE-LIKE HYDROLASE"/>
    <property type="match status" value="1"/>
</dbReference>
<evidence type="ECO:0000256" key="14">
    <source>
        <dbReference type="ARBA" id="ARBA00034726"/>
    </source>
</evidence>
<dbReference type="NCBIfam" id="TIGR01509">
    <property type="entry name" value="HAD-SF-IA-v3"/>
    <property type="match status" value="1"/>
</dbReference>
<evidence type="ECO:0000256" key="13">
    <source>
        <dbReference type="ARBA" id="ARBA00029382"/>
    </source>
</evidence>
<dbReference type="EC" id="3.1.-.-" evidence="16"/>
<evidence type="ECO:0000259" key="17">
    <source>
        <dbReference type="SMART" id="SM00484"/>
    </source>
</evidence>
<dbReference type="CDD" id="cd09867">
    <property type="entry name" value="PIN_FEN1"/>
    <property type="match status" value="1"/>
</dbReference>
<dbReference type="InterPro" id="IPR029060">
    <property type="entry name" value="PIN-like_dom_sf"/>
</dbReference>
<comment type="cofactor">
    <cofactor evidence="16">
        <name>Mg(2+)</name>
        <dbReference type="ChEBI" id="CHEBI:18420"/>
    </cofactor>
    <text evidence="16">Binds 2 magnesium ions per subunit. They probably participate in the reaction catalyzed by the enzyme. May bind an additional third magnesium ion after substrate binding.</text>
</comment>
<organism evidence="19 20">
    <name type="scientific">Thalictrum thalictroides</name>
    <name type="common">Rue-anemone</name>
    <name type="synonym">Anemone thalictroides</name>
    <dbReference type="NCBI Taxonomy" id="46969"/>
    <lineage>
        <taxon>Eukaryota</taxon>
        <taxon>Viridiplantae</taxon>
        <taxon>Streptophyta</taxon>
        <taxon>Embryophyta</taxon>
        <taxon>Tracheophyta</taxon>
        <taxon>Spermatophyta</taxon>
        <taxon>Magnoliopsida</taxon>
        <taxon>Ranunculales</taxon>
        <taxon>Ranunculaceae</taxon>
        <taxon>Thalictroideae</taxon>
        <taxon>Thalictrum</taxon>
    </lineage>
</organism>
<dbReference type="HAMAP" id="MF_00614">
    <property type="entry name" value="Fen"/>
    <property type="match status" value="1"/>
</dbReference>
<dbReference type="InterPro" id="IPR006085">
    <property type="entry name" value="XPG_DNA_repair_N"/>
</dbReference>
<evidence type="ECO:0000256" key="10">
    <source>
        <dbReference type="ARBA" id="ARBA00023128"/>
    </source>
</evidence>
<dbReference type="SUPFAM" id="SSF47807">
    <property type="entry name" value="5' to 3' exonuclease, C-terminal subdomain"/>
    <property type="match status" value="1"/>
</dbReference>
<evidence type="ECO:0000313" key="20">
    <source>
        <dbReference type="Proteomes" id="UP000554482"/>
    </source>
</evidence>
<dbReference type="SFLD" id="SFLDG01132">
    <property type="entry name" value="C1.5.3:_5'-Nucleotidase_Like"/>
    <property type="match status" value="1"/>
</dbReference>
<dbReference type="GO" id="GO:0005654">
    <property type="term" value="C:nucleoplasm"/>
    <property type="evidence" value="ECO:0007669"/>
    <property type="project" value="UniProtKB-SubCell"/>
</dbReference>
<dbReference type="InterPro" id="IPR036412">
    <property type="entry name" value="HAD-like_sf"/>
</dbReference>
<dbReference type="InterPro" id="IPR010237">
    <property type="entry name" value="Pyr-5-nucltdase"/>
</dbReference>
<keyword evidence="10 16" id="KW-0496">Mitochondrion</keyword>
<keyword evidence="5 16" id="KW-0255">Endonuclease</keyword>
<evidence type="ECO:0000313" key="19">
    <source>
        <dbReference type="EMBL" id="KAF5197868.1"/>
    </source>
</evidence>
<dbReference type="SFLD" id="SFLDS00003">
    <property type="entry name" value="Haloacid_Dehalogenase"/>
    <property type="match status" value="1"/>
</dbReference>
<dbReference type="GO" id="GO:0006284">
    <property type="term" value="P:base-excision repair"/>
    <property type="evidence" value="ECO:0007669"/>
    <property type="project" value="UniProtKB-UniRule"/>
</dbReference>
<name>A0A7J6WLL5_THATH</name>
<dbReference type="GO" id="GO:0008409">
    <property type="term" value="F:5'-3' exonuclease activity"/>
    <property type="evidence" value="ECO:0007669"/>
    <property type="project" value="UniProtKB-UniRule"/>
</dbReference>
<dbReference type="SUPFAM" id="SSF56784">
    <property type="entry name" value="HAD-like"/>
    <property type="match status" value="1"/>
</dbReference>
<evidence type="ECO:0000256" key="11">
    <source>
        <dbReference type="ARBA" id="ARBA00023204"/>
    </source>
</evidence>
<dbReference type="InterPro" id="IPR006086">
    <property type="entry name" value="XPG-I_dom"/>
</dbReference>
<keyword evidence="4 16" id="KW-0479">Metal-binding</keyword>
<protein>
    <recommendedName>
        <fullName evidence="16">Flap endonuclease 1</fullName>
        <shortName evidence="16">FEN-1</shortName>
        <ecNumber evidence="16">3.1.-.-</ecNumber>
    </recommendedName>
    <alternativeName>
        <fullName evidence="16">Flap structure-specific endonuclease 1</fullName>
    </alternativeName>
</protein>
<evidence type="ECO:0000256" key="5">
    <source>
        <dbReference type="ARBA" id="ARBA00022759"/>
    </source>
</evidence>
<reference evidence="19 20" key="1">
    <citation type="submission" date="2020-06" db="EMBL/GenBank/DDBJ databases">
        <title>Transcriptomic and genomic resources for Thalictrum thalictroides and T. hernandezii: Facilitating candidate gene discovery in an emerging model plant lineage.</title>
        <authorList>
            <person name="Arias T."/>
            <person name="Riano-Pachon D.M."/>
            <person name="Di Stilio V.S."/>
        </authorList>
    </citation>
    <scope>NUCLEOTIDE SEQUENCE [LARGE SCALE GENOMIC DNA]</scope>
    <source>
        <strain evidence="20">cv. WT478/WT964</strain>
        <tissue evidence="19">Leaves</tissue>
    </source>
</reference>
<keyword evidence="1 16" id="KW-0597">Phosphoprotein</keyword>
<dbReference type="SMART" id="SM00279">
    <property type="entry name" value="HhH2"/>
    <property type="match status" value="1"/>
</dbReference>
<evidence type="ECO:0000256" key="7">
    <source>
        <dbReference type="ARBA" id="ARBA00022801"/>
    </source>
</evidence>
<evidence type="ECO:0000256" key="16">
    <source>
        <dbReference type="HAMAP-Rule" id="MF_03140"/>
    </source>
</evidence>
<proteinExistence type="inferred from homology"/>
<comment type="subunit">
    <text evidence="15">Interacts with PCNA1 and PCNA2. Three molecules of FEN1 bind to one PCNA trimer with each molecule binding to one PCNA monomer. PCNA stimulates the nuclease activity without altering cleavage specificity.</text>
</comment>
<dbReference type="GO" id="GO:0017108">
    <property type="term" value="F:5'-flap endonuclease activity"/>
    <property type="evidence" value="ECO:0007669"/>
    <property type="project" value="UniProtKB-UniRule"/>
</dbReference>
<keyword evidence="6 16" id="KW-0227">DNA damage</keyword>
<comment type="function">
    <text evidence="13 16">Structure-specific nuclease with 5'-flap endonuclease and 5'-3' exonuclease activities involved in DNA replication and repair. During DNA replication, cleaves the 5'-overhanging flap structure that is generated by displacement synthesis when DNA polymerase encounters the 5'-end of a downstream Okazaki fragment. It enters the flap from the 5'-end and then tracks to cleave the flap base, leaving a nick for ligation. Also involved in the long patch base excision repair (LP-BER) pathway, by cleaving within the apurinic/apyrimidinic (AP) site-terminated flap. Acts as a genome stabilization factor that prevents flaps from equilibrating into structures that lead to duplications and deletions. Also possesses 5'-3' exonuclease activity on nicked or gapped double-stranded DNA, and exhibits RNase H activity. Also involved in replication and repair of rDNA and in repairing mitochondrial DNA.</text>
</comment>
<dbReference type="SMART" id="SM00484">
    <property type="entry name" value="XPGI"/>
    <property type="match status" value="1"/>
</dbReference>
<dbReference type="GO" id="GO:0003677">
    <property type="term" value="F:DNA binding"/>
    <property type="evidence" value="ECO:0007669"/>
    <property type="project" value="UniProtKB-UniRule"/>
</dbReference>
<dbReference type="GO" id="GO:0000287">
    <property type="term" value="F:magnesium ion binding"/>
    <property type="evidence" value="ECO:0007669"/>
    <property type="project" value="UniProtKB-UniRule"/>
</dbReference>
<evidence type="ECO:0000256" key="2">
    <source>
        <dbReference type="ARBA" id="ARBA00022705"/>
    </source>
</evidence>
<evidence type="ECO:0000256" key="3">
    <source>
        <dbReference type="ARBA" id="ARBA00022722"/>
    </source>
</evidence>
<accession>A0A7J6WLL5</accession>
<keyword evidence="11 16" id="KW-0234">DNA repair</keyword>
<keyword evidence="20" id="KW-1185">Reference proteome</keyword>
<dbReference type="PANTHER" id="PTHR12725:SF117">
    <property type="entry name" value="HALOACID DEHALOGENASE-LIKE HYDROLASE"/>
    <property type="match status" value="1"/>
</dbReference>
<comment type="similarity">
    <text evidence="14 16">Belongs to the XPG/RAD2 endonuclease family. FEN1 subfamily.</text>
</comment>
<dbReference type="FunFam" id="1.10.150.20:FF:000009">
    <property type="entry name" value="Flap endonuclease 1"/>
    <property type="match status" value="1"/>
</dbReference>
<feature type="domain" description="XPG-I" evidence="17">
    <location>
        <begin position="147"/>
        <end position="218"/>
    </location>
</feature>
<dbReference type="Gene3D" id="1.10.150.20">
    <property type="entry name" value="5' to 3' exonuclease, C-terminal subdomain"/>
    <property type="match status" value="1"/>
</dbReference>
<dbReference type="PRINTS" id="PR00853">
    <property type="entry name" value="XPGRADSUPER"/>
</dbReference>
<dbReference type="Pfam" id="PF00867">
    <property type="entry name" value="XPG_I"/>
    <property type="match status" value="1"/>
</dbReference>
<keyword evidence="9 16" id="KW-0460">Magnesium</keyword>
<dbReference type="CDD" id="cd02604">
    <property type="entry name" value="HAD_5NT"/>
    <property type="match status" value="1"/>
</dbReference>
<sequence length="741" mass="83593">MGIKGLTKLLAANAPNSMKETTFESYSGREIAVDASTSIYQFLIVVGRNGTQMLTNDAGQVTSHLQGLFSRTIRLLEAGMKPVYVFDGKPPDLKKQELAKRHSKRMDASEYLAAAIESGVKEDIEKYSKRTVKVTRQHNEDCKKLLRLMGVPVVEASSEAEAECATLCKTGKVYAVASEDMDTLTFGAPIFVRHLMGSSRKFPVVQYEVAKILKELNLTMDQFIDLCILCGCDYCDGIRGIGGQTALKLVRQHGSIENIVEKISKVRYRIPENWPFQEARCIFKDPVVSVSDQNHVFEWITPDEEVLKNFLVNENGFNHDRVTKAIGKIKAANYRSSNRRLHSLKPWLRTSVPLKSKETKCQLGVPSAFLNPKMFSLQVYMHLRPKLLWPSVDELVRPVNLFLGVCKELALFSSYIHVSSSWSIFFLLFPFQALLLLYLMGLQAFFDMDAIGRLNKTKYECLLFDMDDTLYPMSTGINYACRKNIEEYMLQFLEIDASEVPRMCLELYKEYGTTMAGLKALGYGFDNDEFHAFVHGRLPYERLKPDPVLRNLLLSMPQRKIIFTNADKAHADQVLSRLGLDDCFEGIICFETLNPPFEPNSYEDEVYKCLSSEEPDYNLLFSDSERKADAIYDENDDSLLPKSQILCKPSLESMEAAIQIANVDPKKTIFFDDSVRNIASGKAAGLHTVIVGSSELVPGADLALTSIHNIKEALPEIWEEEEDQFEQVVQSTAVETVDVLA</sequence>
<dbReference type="AlphaFoldDB" id="A0A7J6WLL5"/>
<evidence type="ECO:0000256" key="8">
    <source>
        <dbReference type="ARBA" id="ARBA00022839"/>
    </source>
</evidence>
<dbReference type="Gene3D" id="3.40.50.1010">
    <property type="entry name" value="5'-nuclease"/>
    <property type="match status" value="1"/>
</dbReference>
<dbReference type="GO" id="GO:0043137">
    <property type="term" value="P:DNA replication, removal of RNA primer"/>
    <property type="evidence" value="ECO:0007669"/>
    <property type="project" value="UniProtKB-UniRule"/>
</dbReference>
<evidence type="ECO:0000256" key="12">
    <source>
        <dbReference type="ARBA" id="ARBA00023242"/>
    </source>
</evidence>
<dbReference type="NCBIfam" id="TIGR01993">
    <property type="entry name" value="Pyr-5-nucltdase"/>
    <property type="match status" value="1"/>
</dbReference>
<keyword evidence="3 16" id="KW-0540">Nuclease</keyword>
<dbReference type="FunFam" id="3.40.50.1010:FF:000016">
    <property type="entry name" value="Flap endonuclease 1"/>
    <property type="match status" value="1"/>
</dbReference>
<dbReference type="OrthoDB" id="1937206at2759"/>
<comment type="subcellular location">
    <subcellularLocation>
        <location evidence="16">Nucleus</location>
        <location evidence="16">Nucleolus</location>
    </subcellularLocation>
    <subcellularLocation>
        <location evidence="16">Nucleus</location>
        <location evidence="16">Nucleoplasm</location>
    </subcellularLocation>
    <subcellularLocation>
        <location evidence="16">Mitochondrion</location>
    </subcellularLocation>
    <text evidence="16">Resides mostly in the nucleoli and relocalizes to the nucleoplasm upon DNA damage.</text>
</comment>
<dbReference type="GO" id="GO:0005730">
    <property type="term" value="C:nucleolus"/>
    <property type="evidence" value="ECO:0007669"/>
    <property type="project" value="UniProtKB-SubCell"/>
</dbReference>
<evidence type="ECO:0000256" key="6">
    <source>
        <dbReference type="ARBA" id="ARBA00022763"/>
    </source>
</evidence>
<dbReference type="InterPro" id="IPR023426">
    <property type="entry name" value="Flap_endonuc"/>
</dbReference>
<dbReference type="InterPro" id="IPR036279">
    <property type="entry name" value="5-3_exonuclease_C_sf"/>
</dbReference>
<feature type="domain" description="XPG N-terminal" evidence="18">
    <location>
        <begin position="1"/>
        <end position="108"/>
    </location>
</feature>
<evidence type="ECO:0000256" key="1">
    <source>
        <dbReference type="ARBA" id="ARBA00022553"/>
    </source>
</evidence>
<keyword evidence="8 16" id="KW-0269">Exonuclease</keyword>
<gene>
    <name evidence="19" type="ORF">FRX31_012547</name>
</gene>
<keyword evidence="2 16" id="KW-0235">DNA replication</keyword>
<dbReference type="InterPro" id="IPR006084">
    <property type="entry name" value="XPG/Rad2"/>
</dbReference>
<evidence type="ECO:0000259" key="18">
    <source>
        <dbReference type="SMART" id="SM00485"/>
    </source>
</evidence>
<evidence type="ECO:0000256" key="9">
    <source>
        <dbReference type="ARBA" id="ARBA00022842"/>
    </source>
</evidence>
<dbReference type="SMART" id="SM00485">
    <property type="entry name" value="XPGN"/>
    <property type="match status" value="1"/>
</dbReference>
<dbReference type="EMBL" id="JABWDY010014097">
    <property type="protein sequence ID" value="KAF5197868.1"/>
    <property type="molecule type" value="Genomic_DNA"/>
</dbReference>
<keyword evidence="7 16" id="KW-0378">Hydrolase</keyword>
<dbReference type="SUPFAM" id="SSF88723">
    <property type="entry name" value="PIN domain-like"/>
    <property type="match status" value="1"/>
</dbReference>
<dbReference type="GO" id="GO:0005739">
    <property type="term" value="C:mitochondrion"/>
    <property type="evidence" value="ECO:0007669"/>
    <property type="project" value="UniProtKB-SubCell"/>
</dbReference>